<keyword evidence="14 18" id="KW-0186">Copper</keyword>
<dbReference type="Gene3D" id="1.20.210.10">
    <property type="entry name" value="Cytochrome c oxidase-like, subunit I domain"/>
    <property type="match status" value="1"/>
</dbReference>
<accession>A0A7Y4H6G6</accession>
<evidence type="ECO:0000256" key="5">
    <source>
        <dbReference type="ARBA" id="ARBA00022475"/>
    </source>
</evidence>
<dbReference type="UniPathway" id="UPA00705"/>
<feature type="transmembrane region" description="Helical" evidence="18">
    <location>
        <begin position="52"/>
        <end position="74"/>
    </location>
</feature>
<organism evidence="20 21">
    <name type="scientific">Bradyrhizobium archetypum</name>
    <dbReference type="NCBI Taxonomy" id="2721160"/>
    <lineage>
        <taxon>Bacteria</taxon>
        <taxon>Pseudomonadati</taxon>
        <taxon>Pseudomonadota</taxon>
        <taxon>Alphaproteobacteria</taxon>
        <taxon>Hyphomicrobiales</taxon>
        <taxon>Nitrobacteraceae</taxon>
        <taxon>Bradyrhizobium</taxon>
    </lineage>
</organism>
<evidence type="ECO:0000256" key="17">
    <source>
        <dbReference type="RuleBase" id="RU000370"/>
    </source>
</evidence>
<dbReference type="GO" id="GO:0046872">
    <property type="term" value="F:metal ion binding"/>
    <property type="evidence" value="ECO:0007669"/>
    <property type="project" value="UniProtKB-KW"/>
</dbReference>
<dbReference type="GO" id="GO:0022904">
    <property type="term" value="P:respiratory electron transport chain"/>
    <property type="evidence" value="ECO:0007669"/>
    <property type="project" value="TreeGrafter"/>
</dbReference>
<dbReference type="InterPro" id="IPR036927">
    <property type="entry name" value="Cyt_c_oxase-like_su1_sf"/>
</dbReference>
<dbReference type="InterPro" id="IPR023616">
    <property type="entry name" value="Cyt_c_oxase-like_su1_dom"/>
</dbReference>
<evidence type="ECO:0000259" key="19">
    <source>
        <dbReference type="PROSITE" id="PS50855"/>
    </source>
</evidence>
<comment type="pathway">
    <text evidence="2 18">Energy metabolism; oxidative phosphorylation.</text>
</comment>
<keyword evidence="4 17" id="KW-0813">Transport</keyword>
<name>A0A7Y4H6G6_9BRAD</name>
<evidence type="ECO:0000256" key="8">
    <source>
        <dbReference type="ARBA" id="ARBA00022692"/>
    </source>
</evidence>
<dbReference type="GO" id="GO:0016491">
    <property type="term" value="F:oxidoreductase activity"/>
    <property type="evidence" value="ECO:0007669"/>
    <property type="project" value="UniProtKB-KW"/>
</dbReference>
<keyword evidence="21" id="KW-1185">Reference proteome</keyword>
<evidence type="ECO:0000256" key="4">
    <source>
        <dbReference type="ARBA" id="ARBA00022448"/>
    </source>
</evidence>
<evidence type="ECO:0000313" key="21">
    <source>
        <dbReference type="Proteomes" id="UP000528734"/>
    </source>
</evidence>
<evidence type="ECO:0000256" key="16">
    <source>
        <dbReference type="ARBA" id="ARBA00047816"/>
    </source>
</evidence>
<keyword evidence="7 17" id="KW-0679">Respiratory chain</keyword>
<keyword evidence="11 17" id="KW-0249">Electron transport</keyword>
<dbReference type="GO" id="GO:0005886">
    <property type="term" value="C:plasma membrane"/>
    <property type="evidence" value="ECO:0007669"/>
    <property type="project" value="UniProtKB-SubCell"/>
</dbReference>
<dbReference type="PROSITE" id="PS00077">
    <property type="entry name" value="COX1_CUB"/>
    <property type="match status" value="1"/>
</dbReference>
<dbReference type="Proteomes" id="UP000528734">
    <property type="component" value="Unassembled WGS sequence"/>
</dbReference>
<evidence type="ECO:0000256" key="2">
    <source>
        <dbReference type="ARBA" id="ARBA00004673"/>
    </source>
</evidence>
<keyword evidence="10" id="KW-1278">Translocase</keyword>
<dbReference type="RefSeq" id="WP_171710479.1">
    <property type="nucleotide sequence ID" value="NZ_JAAVLW010000004.1"/>
</dbReference>
<dbReference type="InterPro" id="IPR023615">
    <property type="entry name" value="Cyt_c_Oxase_su1_BS"/>
</dbReference>
<feature type="transmembrane region" description="Helical" evidence="18">
    <location>
        <begin position="301"/>
        <end position="321"/>
    </location>
</feature>
<comment type="catalytic activity">
    <reaction evidence="16 18">
        <text>4 Fe(II)-[cytochrome c] + O2 + 8 H(+)(in) = 4 Fe(III)-[cytochrome c] + 2 H2O + 4 H(+)(out)</text>
        <dbReference type="Rhea" id="RHEA:11436"/>
        <dbReference type="Rhea" id="RHEA-COMP:10350"/>
        <dbReference type="Rhea" id="RHEA-COMP:14399"/>
        <dbReference type="ChEBI" id="CHEBI:15377"/>
        <dbReference type="ChEBI" id="CHEBI:15378"/>
        <dbReference type="ChEBI" id="CHEBI:15379"/>
        <dbReference type="ChEBI" id="CHEBI:29033"/>
        <dbReference type="ChEBI" id="CHEBI:29034"/>
        <dbReference type="EC" id="7.1.1.9"/>
    </reaction>
</comment>
<keyword evidence="8 17" id="KW-0812">Transmembrane</keyword>
<keyword evidence="20" id="KW-0560">Oxidoreductase</keyword>
<gene>
    <name evidence="20" type="primary">ctaD</name>
    <name evidence="20" type="ORF">HCN50_15340</name>
</gene>
<keyword evidence="13 18" id="KW-0408">Iron</keyword>
<evidence type="ECO:0000256" key="6">
    <source>
        <dbReference type="ARBA" id="ARBA00022617"/>
    </source>
</evidence>
<dbReference type="InterPro" id="IPR000883">
    <property type="entry name" value="Cyt_C_Oxase_1"/>
</dbReference>
<feature type="transmembrane region" description="Helical" evidence="18">
    <location>
        <begin position="485"/>
        <end position="507"/>
    </location>
</feature>
<protein>
    <recommendedName>
        <fullName evidence="18">Cytochrome c oxidase subunit 1</fullName>
        <ecNumber evidence="18">7.1.1.9</ecNumber>
    </recommendedName>
</protein>
<proteinExistence type="inferred from homology"/>
<evidence type="ECO:0000256" key="1">
    <source>
        <dbReference type="ARBA" id="ARBA00004651"/>
    </source>
</evidence>
<dbReference type="AlphaFoldDB" id="A0A7Y4H6G6"/>
<evidence type="ECO:0000256" key="9">
    <source>
        <dbReference type="ARBA" id="ARBA00022723"/>
    </source>
</evidence>
<dbReference type="SUPFAM" id="SSF81442">
    <property type="entry name" value="Cytochrome c oxidase subunit I-like"/>
    <property type="match status" value="1"/>
</dbReference>
<keyword evidence="15 18" id="KW-0472">Membrane</keyword>
<keyword evidence="5 18" id="KW-1003">Cell membrane</keyword>
<dbReference type="GO" id="GO:0015990">
    <property type="term" value="P:electron transport coupled proton transport"/>
    <property type="evidence" value="ECO:0007669"/>
    <property type="project" value="InterPro"/>
</dbReference>
<dbReference type="EC" id="7.1.1.9" evidence="18"/>
<evidence type="ECO:0000256" key="14">
    <source>
        <dbReference type="ARBA" id="ARBA00023008"/>
    </source>
</evidence>
<evidence type="ECO:0000256" key="13">
    <source>
        <dbReference type="ARBA" id="ARBA00023004"/>
    </source>
</evidence>
<evidence type="ECO:0000256" key="7">
    <source>
        <dbReference type="ARBA" id="ARBA00022660"/>
    </source>
</evidence>
<dbReference type="PANTHER" id="PTHR10422:SF35">
    <property type="entry name" value="CYTOCHROME BO(3) UBIQUINOL OXIDASE SUBUNIT 1"/>
    <property type="match status" value="1"/>
</dbReference>
<evidence type="ECO:0000256" key="3">
    <source>
        <dbReference type="ARBA" id="ARBA00009578"/>
    </source>
</evidence>
<dbReference type="EMBL" id="JAAVLW010000004">
    <property type="protein sequence ID" value="NOJ47607.1"/>
    <property type="molecule type" value="Genomic_DNA"/>
</dbReference>
<evidence type="ECO:0000256" key="11">
    <source>
        <dbReference type="ARBA" id="ARBA00022982"/>
    </source>
</evidence>
<evidence type="ECO:0000256" key="10">
    <source>
        <dbReference type="ARBA" id="ARBA00022967"/>
    </source>
</evidence>
<sequence length="639" mass="70604">MSDIAREPARDLRDNKLEQSELAALLLEIWRTPSGWLGSLTSVDHKVVGKRYILTAFAFLVLGGLLAVLMRLQLAGAERKLLSPDLYNQVFTMHGSTMMFLFAVPVMEAFAVYFVPLMVGTRNIAFPRLNAFSYWTFLFGGCFLWIAFLFNVGPDVGWFAYVPLSSLQYNPGKRADVWAQMITFTEVAALAVAVEIVVTVFKQRAVGMTLDRIPVFVWAMLVTSFLVLFAMPSIVVASTSLILDRLVNTHFYDTASGGNVLLWQHLFWFFGHPEVYIIFIPGTGMVSMIIATFAGRPVVGYVIIVLSLIATGFLSFGLWVHHMFTTGLPQLGASMFTASSMLIAVPSGLQIFCWLATLWDGRPVYRTPLLFVLGFFAIFVLGGLSGVMVASVPIDMQVHDTYFVVAHFHYVLIGGAVFPLVGAVYYWFPKITGRMLSERLGRWNFWLAFISFNVAFFPMHILGLMGMPRRVYTYTPEMGWDHLNLLSSAGGAAFAASFALLIANVVLSLRSGALAGDNPWGASTLEWATSSPPPPYNFSRIPVVTHRDPLWAGGGNLPVVAGLSVERREVLLSSIADAEPHTREASPEPSIWPLLTAIATTIFFVGSIFTPWSVVWGTPPIAIALIGWFWPTGSKEDEE</sequence>
<dbReference type="GO" id="GO:0004129">
    <property type="term" value="F:cytochrome-c oxidase activity"/>
    <property type="evidence" value="ECO:0007669"/>
    <property type="project" value="UniProtKB-EC"/>
</dbReference>
<dbReference type="NCBIfam" id="TIGR02891">
    <property type="entry name" value="CtaD_CoxA"/>
    <property type="match status" value="1"/>
</dbReference>
<dbReference type="InterPro" id="IPR014241">
    <property type="entry name" value="Cyt_c_oxidase_su1_bac"/>
</dbReference>
<feature type="transmembrane region" description="Helical" evidence="18">
    <location>
        <begin position="131"/>
        <end position="150"/>
    </location>
</feature>
<comment type="similarity">
    <text evidence="3 17">Belongs to the heme-copper respiratory oxidase family.</text>
</comment>
<evidence type="ECO:0000256" key="12">
    <source>
        <dbReference type="ARBA" id="ARBA00022989"/>
    </source>
</evidence>
<comment type="function">
    <text evidence="18">Cytochrome c oxidase is the component of the respiratory chain that catalyzes the reduction of oxygen to water. Subunits 1-3 form the functional core of the enzyme complex. CO I is the catalytic subunit of the enzyme. Electrons originating in cytochrome c are transferred via the copper A center of subunit 2 and heme A of subunit 1 to the bimetallic center formed by heme A3 and copper B.</text>
</comment>
<keyword evidence="9 18" id="KW-0479">Metal-binding</keyword>
<feature type="transmembrane region" description="Helical" evidence="18">
    <location>
        <begin position="406"/>
        <end position="428"/>
    </location>
</feature>
<evidence type="ECO:0000313" key="20">
    <source>
        <dbReference type="EMBL" id="NOJ47607.1"/>
    </source>
</evidence>
<keyword evidence="6 17" id="KW-0349">Heme</keyword>
<evidence type="ECO:0000256" key="18">
    <source>
        <dbReference type="RuleBase" id="RU363061"/>
    </source>
</evidence>
<dbReference type="PANTHER" id="PTHR10422">
    <property type="entry name" value="CYTOCHROME C OXIDASE SUBUNIT 1"/>
    <property type="match status" value="1"/>
</dbReference>
<feature type="transmembrane region" description="Helical" evidence="18">
    <location>
        <begin position="94"/>
        <end position="119"/>
    </location>
</feature>
<feature type="transmembrane region" description="Helical" evidence="18">
    <location>
        <begin position="177"/>
        <end position="201"/>
    </location>
</feature>
<dbReference type="PROSITE" id="PS50855">
    <property type="entry name" value="COX1"/>
    <property type="match status" value="1"/>
</dbReference>
<feature type="transmembrane region" description="Helical" evidence="18">
    <location>
        <begin position="333"/>
        <end position="357"/>
    </location>
</feature>
<dbReference type="PRINTS" id="PR01165">
    <property type="entry name" value="CYCOXIDASEI"/>
</dbReference>
<keyword evidence="12 18" id="KW-1133">Transmembrane helix</keyword>
<comment type="subcellular location">
    <subcellularLocation>
        <location evidence="1 18">Cell membrane</location>
        <topology evidence="1 18">Multi-pass membrane protein</topology>
    </subcellularLocation>
</comment>
<dbReference type="GO" id="GO:0020037">
    <property type="term" value="F:heme binding"/>
    <property type="evidence" value="ECO:0007669"/>
    <property type="project" value="InterPro"/>
</dbReference>
<feature type="domain" description="Cytochrome oxidase subunit I profile" evidence="19">
    <location>
        <begin position="30"/>
        <end position="545"/>
    </location>
</feature>
<feature type="transmembrane region" description="Helical" evidence="18">
    <location>
        <begin position="369"/>
        <end position="394"/>
    </location>
</feature>
<comment type="caution">
    <text evidence="20">The sequence shown here is derived from an EMBL/GenBank/DDBJ whole genome shotgun (WGS) entry which is preliminary data.</text>
</comment>
<feature type="transmembrane region" description="Helical" evidence="18">
    <location>
        <begin position="275"/>
        <end position="294"/>
    </location>
</feature>
<reference evidence="20 21" key="1">
    <citation type="submission" date="2020-03" db="EMBL/GenBank/DDBJ databases">
        <title>Bradyrhizobium diversity isolated from nodules of Muelleranthus trifoliolatus.</title>
        <authorList>
            <person name="Klepa M."/>
            <person name="Helene L."/>
            <person name="Hungria M."/>
        </authorList>
    </citation>
    <scope>NUCLEOTIDE SEQUENCE [LARGE SCALE GENOMIC DNA]</scope>
    <source>
        <strain evidence="20 21">WSM 1744</strain>
    </source>
</reference>
<dbReference type="Pfam" id="PF00115">
    <property type="entry name" value="COX1"/>
    <property type="match status" value="1"/>
</dbReference>
<evidence type="ECO:0000256" key="15">
    <source>
        <dbReference type="ARBA" id="ARBA00023136"/>
    </source>
</evidence>
<feature type="transmembrane region" description="Helical" evidence="18">
    <location>
        <begin position="213"/>
        <end position="243"/>
    </location>
</feature>
<feature type="transmembrane region" description="Helical" evidence="18">
    <location>
        <begin position="440"/>
        <end position="465"/>
    </location>
</feature>
<feature type="transmembrane region" description="Helical" evidence="18">
    <location>
        <begin position="615"/>
        <end position="633"/>
    </location>
</feature>
<dbReference type="GO" id="GO:0006119">
    <property type="term" value="P:oxidative phosphorylation"/>
    <property type="evidence" value="ECO:0007669"/>
    <property type="project" value="UniProtKB-UniPathway"/>
</dbReference>